<organism evidence="9 10">
    <name type="scientific">Tritrichomonas foetus</name>
    <dbReference type="NCBI Taxonomy" id="1144522"/>
    <lineage>
        <taxon>Eukaryota</taxon>
        <taxon>Metamonada</taxon>
        <taxon>Parabasalia</taxon>
        <taxon>Tritrichomonadida</taxon>
        <taxon>Tritrichomonadidae</taxon>
        <taxon>Tritrichomonas</taxon>
    </lineage>
</organism>
<evidence type="ECO:0000256" key="4">
    <source>
        <dbReference type="ARBA" id="ARBA00022801"/>
    </source>
</evidence>
<keyword evidence="6" id="KW-0131">Cell cycle</keyword>
<feature type="region of interest" description="Disordered" evidence="7">
    <location>
        <begin position="269"/>
        <end position="302"/>
    </location>
</feature>
<accession>A0A1J4KWN0</accession>
<dbReference type="EC" id="3.1.3.48" evidence="2"/>
<dbReference type="InterPro" id="IPR000751">
    <property type="entry name" value="MPI_Phosphatase"/>
</dbReference>
<dbReference type="InterPro" id="IPR036873">
    <property type="entry name" value="Rhodanese-like_dom_sf"/>
</dbReference>
<dbReference type="SUPFAM" id="SSF52821">
    <property type="entry name" value="Rhodanese/Cell cycle control phosphatase"/>
    <property type="match status" value="1"/>
</dbReference>
<dbReference type="RefSeq" id="XP_068368416.1">
    <property type="nucleotide sequence ID" value="XM_068514387.1"/>
</dbReference>
<evidence type="ECO:0000256" key="6">
    <source>
        <dbReference type="ARBA" id="ARBA00023306"/>
    </source>
</evidence>
<dbReference type="SMART" id="SM00450">
    <property type="entry name" value="RHOD"/>
    <property type="match status" value="1"/>
</dbReference>
<evidence type="ECO:0000256" key="2">
    <source>
        <dbReference type="ARBA" id="ARBA00013064"/>
    </source>
</evidence>
<dbReference type="Gene3D" id="3.40.250.10">
    <property type="entry name" value="Rhodanese-like domain"/>
    <property type="match status" value="1"/>
</dbReference>
<dbReference type="Pfam" id="PF00581">
    <property type="entry name" value="Rhodanese"/>
    <property type="match status" value="1"/>
</dbReference>
<dbReference type="PROSITE" id="PS50206">
    <property type="entry name" value="RHODANESE_3"/>
    <property type="match status" value="1"/>
</dbReference>
<evidence type="ECO:0000259" key="8">
    <source>
        <dbReference type="PROSITE" id="PS50206"/>
    </source>
</evidence>
<dbReference type="GeneID" id="94849091"/>
<dbReference type="GO" id="GO:0010971">
    <property type="term" value="P:positive regulation of G2/M transition of mitotic cell cycle"/>
    <property type="evidence" value="ECO:0007669"/>
    <property type="project" value="TreeGrafter"/>
</dbReference>
<dbReference type="PANTHER" id="PTHR10828:SF17">
    <property type="entry name" value="PROTEIN-TYROSINE-PHOSPHATASE"/>
    <property type="match status" value="1"/>
</dbReference>
<dbReference type="EMBL" id="MLAK01000240">
    <property type="protein sequence ID" value="OHT15280.1"/>
    <property type="molecule type" value="Genomic_DNA"/>
</dbReference>
<feature type="compositionally biased region" description="Low complexity" evidence="7">
    <location>
        <begin position="269"/>
        <end position="288"/>
    </location>
</feature>
<comment type="similarity">
    <text evidence="1">Belongs to the MPI phosphatase family.</text>
</comment>
<keyword evidence="10" id="KW-1185">Reference proteome</keyword>
<dbReference type="PRINTS" id="PR00716">
    <property type="entry name" value="MPIPHPHTASE"/>
</dbReference>
<feature type="domain" description="Rhodanese" evidence="8">
    <location>
        <begin position="66"/>
        <end position="167"/>
    </location>
</feature>
<gene>
    <name evidence="9" type="ORF">TRFO_42597</name>
</gene>
<dbReference type="OrthoDB" id="26523at2759"/>
<protein>
    <recommendedName>
        <fullName evidence="2">protein-tyrosine-phosphatase</fullName>
        <ecNumber evidence="2">3.1.3.48</ecNumber>
    </recommendedName>
</protein>
<evidence type="ECO:0000313" key="9">
    <source>
        <dbReference type="EMBL" id="OHT15280.1"/>
    </source>
</evidence>
<dbReference type="Proteomes" id="UP000179807">
    <property type="component" value="Unassembled WGS sequence"/>
</dbReference>
<dbReference type="GO" id="GO:0051301">
    <property type="term" value="P:cell division"/>
    <property type="evidence" value="ECO:0007669"/>
    <property type="project" value="UniProtKB-KW"/>
</dbReference>
<dbReference type="AlphaFoldDB" id="A0A1J4KWN0"/>
<evidence type="ECO:0000256" key="7">
    <source>
        <dbReference type="SAM" id="MobiDB-lite"/>
    </source>
</evidence>
<keyword evidence="3" id="KW-0132">Cell division</keyword>
<evidence type="ECO:0000256" key="5">
    <source>
        <dbReference type="ARBA" id="ARBA00022912"/>
    </source>
</evidence>
<dbReference type="GO" id="GO:0004725">
    <property type="term" value="F:protein tyrosine phosphatase activity"/>
    <property type="evidence" value="ECO:0007669"/>
    <property type="project" value="UniProtKB-EC"/>
</dbReference>
<sequence length="315" mass="35879">MITTSLSQDLSIPTPNFDDLGPPEQSAESILCRTPNLKLPHITRDQVPRITRDQLAAFLQDPTCCPYDDMAILDARFYYEYKGGHIMSAKNITSQSALKNIFQKCSGKNILVVCHCEYSQNRGPSLFHMIRAHDRQMNEYPHLSIPELYVLDGGYRMFFDKYSSLCIGGYTEMRAQEYVNSGELRRCNSKFRDQIERYNAHYSTRNISTSPSSNYHRVAPFIKRSKSTNLWEFSSTDFSFPQLGQDFENPNKPFQFGDNFQINFQQNQDAANLASSSSQQSSPQTSPIPKAPQSGQCDGFRPSFLMFSASQEPTI</sequence>
<dbReference type="GO" id="GO:0000086">
    <property type="term" value="P:G2/M transition of mitotic cell cycle"/>
    <property type="evidence" value="ECO:0007669"/>
    <property type="project" value="TreeGrafter"/>
</dbReference>
<keyword evidence="5" id="KW-0904">Protein phosphatase</keyword>
<dbReference type="InterPro" id="IPR001763">
    <property type="entry name" value="Rhodanese-like_dom"/>
</dbReference>
<dbReference type="GO" id="GO:0005737">
    <property type="term" value="C:cytoplasm"/>
    <property type="evidence" value="ECO:0007669"/>
    <property type="project" value="TreeGrafter"/>
</dbReference>
<proteinExistence type="inferred from homology"/>
<dbReference type="GO" id="GO:0005634">
    <property type="term" value="C:nucleus"/>
    <property type="evidence" value="ECO:0007669"/>
    <property type="project" value="TreeGrafter"/>
</dbReference>
<name>A0A1J4KWN0_9EUKA</name>
<dbReference type="PANTHER" id="PTHR10828">
    <property type="entry name" value="M-PHASE INDUCER PHOSPHATASE DUAL SPECIFICITY PHOSPHATASE CDC25"/>
    <property type="match status" value="1"/>
</dbReference>
<keyword evidence="4" id="KW-0378">Hydrolase</keyword>
<evidence type="ECO:0000313" key="10">
    <source>
        <dbReference type="Proteomes" id="UP000179807"/>
    </source>
</evidence>
<dbReference type="VEuPathDB" id="TrichDB:TRFO_42597"/>
<evidence type="ECO:0000256" key="3">
    <source>
        <dbReference type="ARBA" id="ARBA00022618"/>
    </source>
</evidence>
<reference evidence="9" key="1">
    <citation type="submission" date="2016-10" db="EMBL/GenBank/DDBJ databases">
        <authorList>
            <person name="Benchimol M."/>
            <person name="Almeida L.G."/>
            <person name="Vasconcelos A.T."/>
            <person name="Perreira-Neves A."/>
            <person name="Rosa I.A."/>
            <person name="Tasca T."/>
            <person name="Bogo M.R."/>
            <person name="de Souza W."/>
        </authorList>
    </citation>
    <scope>NUCLEOTIDE SEQUENCE [LARGE SCALE GENOMIC DNA]</scope>
    <source>
        <strain evidence="9">K</strain>
    </source>
</reference>
<dbReference type="GO" id="GO:0110032">
    <property type="term" value="P:positive regulation of G2/MI transition of meiotic cell cycle"/>
    <property type="evidence" value="ECO:0007669"/>
    <property type="project" value="TreeGrafter"/>
</dbReference>
<evidence type="ECO:0000256" key="1">
    <source>
        <dbReference type="ARBA" id="ARBA00011065"/>
    </source>
</evidence>
<comment type="caution">
    <text evidence="9">The sequence shown here is derived from an EMBL/GenBank/DDBJ whole genome shotgun (WGS) entry which is preliminary data.</text>
</comment>